<evidence type="ECO:0008006" key="4">
    <source>
        <dbReference type="Google" id="ProtNLM"/>
    </source>
</evidence>
<keyword evidence="3" id="KW-1185">Reference proteome</keyword>
<evidence type="ECO:0000256" key="1">
    <source>
        <dbReference type="SAM" id="Phobius"/>
    </source>
</evidence>
<accession>A0AAW1RB18</accession>
<proteinExistence type="predicted"/>
<dbReference type="AlphaFoldDB" id="A0AAW1RB18"/>
<dbReference type="Pfam" id="PF02325">
    <property type="entry name" value="CCB3_YggT"/>
    <property type="match status" value="1"/>
</dbReference>
<reference evidence="2 3" key="1">
    <citation type="journal article" date="2024" name="Nat. Commun.">
        <title>Phylogenomics reveals the evolutionary origins of lichenization in chlorophyte algae.</title>
        <authorList>
            <person name="Puginier C."/>
            <person name="Libourel C."/>
            <person name="Otte J."/>
            <person name="Skaloud P."/>
            <person name="Haon M."/>
            <person name="Grisel S."/>
            <person name="Petersen M."/>
            <person name="Berrin J.G."/>
            <person name="Delaux P.M."/>
            <person name="Dal Grande F."/>
            <person name="Keller J."/>
        </authorList>
    </citation>
    <scope>NUCLEOTIDE SEQUENCE [LARGE SCALE GENOMIC DNA]</scope>
    <source>
        <strain evidence="2 3">SAG 245.80</strain>
    </source>
</reference>
<protein>
    <recommendedName>
        <fullName evidence="4">YggT family protein</fullName>
    </recommendedName>
</protein>
<sequence length="115" mass="13068">MLTVVAPFAAASKSYGTTSNTLLLLTRAVASFIKLYLLLLFLRVLLSWFPSFNWERQPWLSLRQMTDPYLNLFRGLVPPLLGTIDFTPLLGFFILQFLSGTLEANTADDESAEYW</sequence>
<evidence type="ECO:0000313" key="3">
    <source>
        <dbReference type="Proteomes" id="UP001445335"/>
    </source>
</evidence>
<organism evidence="2 3">
    <name type="scientific">Elliptochloris bilobata</name>
    <dbReference type="NCBI Taxonomy" id="381761"/>
    <lineage>
        <taxon>Eukaryota</taxon>
        <taxon>Viridiplantae</taxon>
        <taxon>Chlorophyta</taxon>
        <taxon>core chlorophytes</taxon>
        <taxon>Trebouxiophyceae</taxon>
        <taxon>Trebouxiophyceae incertae sedis</taxon>
        <taxon>Elliptochloris clade</taxon>
        <taxon>Elliptochloris</taxon>
    </lineage>
</organism>
<dbReference type="PANTHER" id="PTHR33219">
    <property type="entry name" value="YLMG HOMOLOG PROTEIN 2, CHLOROPLASTIC"/>
    <property type="match status" value="1"/>
</dbReference>
<dbReference type="GO" id="GO:0016020">
    <property type="term" value="C:membrane"/>
    <property type="evidence" value="ECO:0007669"/>
    <property type="project" value="InterPro"/>
</dbReference>
<keyword evidence="1" id="KW-0812">Transmembrane</keyword>
<comment type="caution">
    <text evidence="2">The sequence shown here is derived from an EMBL/GenBank/DDBJ whole genome shotgun (WGS) entry which is preliminary data.</text>
</comment>
<dbReference type="EMBL" id="JALJOU010000049">
    <property type="protein sequence ID" value="KAK9830939.1"/>
    <property type="molecule type" value="Genomic_DNA"/>
</dbReference>
<dbReference type="Proteomes" id="UP001445335">
    <property type="component" value="Unassembled WGS sequence"/>
</dbReference>
<keyword evidence="1" id="KW-0472">Membrane</keyword>
<keyword evidence="1" id="KW-1133">Transmembrane helix</keyword>
<feature type="transmembrane region" description="Helical" evidence="1">
    <location>
        <begin position="75"/>
        <end position="98"/>
    </location>
</feature>
<dbReference type="InterPro" id="IPR003425">
    <property type="entry name" value="CCB3/YggT"/>
</dbReference>
<feature type="transmembrane region" description="Helical" evidence="1">
    <location>
        <begin position="32"/>
        <end position="54"/>
    </location>
</feature>
<dbReference type="PANTHER" id="PTHR33219:SF14">
    <property type="entry name" value="PROTEIN COFACTOR ASSEMBLY OF COMPLEX C SUBUNIT B CCB3, CHLOROPLASTIC-RELATED"/>
    <property type="match status" value="1"/>
</dbReference>
<gene>
    <name evidence="2" type="ORF">WJX81_008197</name>
</gene>
<name>A0AAW1RB18_9CHLO</name>
<evidence type="ECO:0000313" key="2">
    <source>
        <dbReference type="EMBL" id="KAK9830939.1"/>
    </source>
</evidence>
<dbReference type="GO" id="GO:0010020">
    <property type="term" value="P:chloroplast fission"/>
    <property type="evidence" value="ECO:0007669"/>
    <property type="project" value="TreeGrafter"/>
</dbReference>